<accession>A0A8K0R967</accession>
<keyword evidence="3" id="KW-1185">Reference proteome</keyword>
<comment type="caution">
    <text evidence="2">The sequence shown here is derived from an EMBL/GenBank/DDBJ whole genome shotgun (WGS) entry which is preliminary data.</text>
</comment>
<proteinExistence type="predicted"/>
<dbReference type="EMBL" id="JAGMVJ010000008">
    <property type="protein sequence ID" value="KAH7087993.1"/>
    <property type="molecule type" value="Genomic_DNA"/>
</dbReference>
<reference evidence="2" key="1">
    <citation type="journal article" date="2021" name="Nat. Commun.">
        <title>Genetic determinants of endophytism in the Arabidopsis root mycobiome.</title>
        <authorList>
            <person name="Mesny F."/>
            <person name="Miyauchi S."/>
            <person name="Thiergart T."/>
            <person name="Pickel B."/>
            <person name="Atanasova L."/>
            <person name="Karlsson M."/>
            <person name="Huettel B."/>
            <person name="Barry K.W."/>
            <person name="Haridas S."/>
            <person name="Chen C."/>
            <person name="Bauer D."/>
            <person name="Andreopoulos W."/>
            <person name="Pangilinan J."/>
            <person name="LaButti K."/>
            <person name="Riley R."/>
            <person name="Lipzen A."/>
            <person name="Clum A."/>
            <person name="Drula E."/>
            <person name="Henrissat B."/>
            <person name="Kohler A."/>
            <person name="Grigoriev I.V."/>
            <person name="Martin F.M."/>
            <person name="Hacquard S."/>
        </authorList>
    </citation>
    <scope>NUCLEOTIDE SEQUENCE</scope>
    <source>
        <strain evidence="2">MPI-SDFR-AT-0120</strain>
    </source>
</reference>
<feature type="region of interest" description="Disordered" evidence="1">
    <location>
        <begin position="185"/>
        <end position="241"/>
    </location>
</feature>
<dbReference type="AlphaFoldDB" id="A0A8K0R967"/>
<dbReference type="OrthoDB" id="3784217at2759"/>
<feature type="compositionally biased region" description="Gly residues" evidence="1">
    <location>
        <begin position="219"/>
        <end position="228"/>
    </location>
</feature>
<evidence type="ECO:0000256" key="1">
    <source>
        <dbReference type="SAM" id="MobiDB-lite"/>
    </source>
</evidence>
<evidence type="ECO:0000313" key="2">
    <source>
        <dbReference type="EMBL" id="KAH7087993.1"/>
    </source>
</evidence>
<sequence length="241" mass="26857">MSYHSTPLAQGNHARHCDSPRDLQTTIHDEAQTRKLLRHTFLNASSWFDLYPPTSSQNSQTPPILSLDPKLRARLMKLTSTPEDIKPAITSRKSYLNHLSMKGKYCSSCTSSSSPAGSCGPTCTLLRSSNRRAVPENISDEWTQNATESLQIYERLVREVSDATQSQIASQAHVEKWEHDVEEVRNGTLNESEKREEKGWPVGKAGRGNVKGMKLDWGFDGGYEGQGNRGEIEEIAPEEVG</sequence>
<feature type="region of interest" description="Disordered" evidence="1">
    <location>
        <begin position="1"/>
        <end position="20"/>
    </location>
</feature>
<organism evidence="2 3">
    <name type="scientific">Paraphoma chrysanthemicola</name>
    <dbReference type="NCBI Taxonomy" id="798071"/>
    <lineage>
        <taxon>Eukaryota</taxon>
        <taxon>Fungi</taxon>
        <taxon>Dikarya</taxon>
        <taxon>Ascomycota</taxon>
        <taxon>Pezizomycotina</taxon>
        <taxon>Dothideomycetes</taxon>
        <taxon>Pleosporomycetidae</taxon>
        <taxon>Pleosporales</taxon>
        <taxon>Pleosporineae</taxon>
        <taxon>Phaeosphaeriaceae</taxon>
        <taxon>Paraphoma</taxon>
    </lineage>
</organism>
<name>A0A8K0R967_9PLEO</name>
<gene>
    <name evidence="2" type="ORF">FB567DRAFT_620274</name>
</gene>
<evidence type="ECO:0000313" key="3">
    <source>
        <dbReference type="Proteomes" id="UP000813461"/>
    </source>
</evidence>
<protein>
    <submittedName>
        <fullName evidence="2">Uncharacterized protein</fullName>
    </submittedName>
</protein>
<feature type="compositionally biased region" description="Basic and acidic residues" evidence="1">
    <location>
        <begin position="185"/>
        <end position="199"/>
    </location>
</feature>
<dbReference type="Proteomes" id="UP000813461">
    <property type="component" value="Unassembled WGS sequence"/>
</dbReference>